<reference evidence="1 2" key="1">
    <citation type="journal article" date="2012" name="J. Bacteriol.">
        <title>Genome Sequence of Nitratireductor pacificus Type Strain pht-3B.</title>
        <authorList>
            <person name="Lai Q."/>
            <person name="Li G."/>
            <person name="Shao Z."/>
        </authorList>
    </citation>
    <scope>NUCLEOTIDE SEQUENCE [LARGE SCALE GENOMIC DNA]</scope>
    <source>
        <strain evidence="2">pht-3B</strain>
    </source>
</reference>
<evidence type="ECO:0000313" key="1">
    <source>
        <dbReference type="EMBL" id="EKF16944.1"/>
    </source>
</evidence>
<comment type="caution">
    <text evidence="1">The sequence shown here is derived from an EMBL/GenBank/DDBJ whole genome shotgun (WGS) entry which is preliminary data.</text>
</comment>
<name>K2LGN2_9HYPH</name>
<sequence>MNRVDVDRIPRPDAEIIAPCRQITDTLAVVDYHRTGAKGCIGELEDAYGLSFFRFKLRINRMHCAGAFKMHQRGLAMGMVSLDHHMRMLAPYAI</sequence>
<dbReference type="AlphaFoldDB" id="K2LGN2"/>
<accession>K2LGN2</accession>
<organism evidence="1 2">
    <name type="scientific">Nitratireductor pacificus pht-3B</name>
    <dbReference type="NCBI Taxonomy" id="391937"/>
    <lineage>
        <taxon>Bacteria</taxon>
        <taxon>Pseudomonadati</taxon>
        <taxon>Pseudomonadota</taxon>
        <taxon>Alphaproteobacteria</taxon>
        <taxon>Hyphomicrobiales</taxon>
        <taxon>Phyllobacteriaceae</taxon>
        <taxon>Nitratireductor</taxon>
    </lineage>
</organism>
<dbReference type="Proteomes" id="UP000006786">
    <property type="component" value="Unassembled WGS sequence"/>
</dbReference>
<protein>
    <submittedName>
        <fullName evidence="1">Uncharacterized protein</fullName>
    </submittedName>
</protein>
<keyword evidence="2" id="KW-1185">Reference proteome</keyword>
<proteinExistence type="predicted"/>
<dbReference type="EMBL" id="AMRM01000034">
    <property type="protein sequence ID" value="EKF16944.1"/>
    <property type="molecule type" value="Genomic_DNA"/>
</dbReference>
<evidence type="ECO:0000313" key="2">
    <source>
        <dbReference type="Proteomes" id="UP000006786"/>
    </source>
</evidence>
<gene>
    <name evidence="1" type="ORF">NA2_20587</name>
</gene>